<evidence type="ECO:0000313" key="2">
    <source>
        <dbReference type="EMBL" id="MDU0325423.1"/>
    </source>
</evidence>
<sequence length="907" mass="94969">MTERISGLAARIFTASLATIALVASLALAGAPTSASAADAAVAAPQAAVSAIDLRPAADMSLFRPGNIISDEVFFDSTTMTEGQIDSFLKGKVSKCQSGYTCLRDFRQNTATRTADTYCDTYTGASSESAARILSKVATACGLNPQVLIVMLEKEQGLITHTWPSDWRYTIAMGQGCPDTAACDTRYYGFFNQVYGAARQLKIYSQNKYFTYYAPGKTWNIRYNPNASCGSSPVYIQNQATANLYYYTPYQPNAAALRAGAGEGDSCSAYGNRNFFRFFTDWFGSTTTQRGAAITRFWQDSGGASGWIGGSTGAMTEWPGRGWSQRFENADLYLKNGTTAVQATVGGTRTEYRAVGEANSGLGWPAGAVSRAFGGWYQDFDSGRIYVRPSDGRGFAVAPPISDTYEKAGNVTGTLGWPSTRAYSFSGGARQDFAGGSIFQGPTATTALSAAWTTVYTKAGGVASVGWPTAVAKVDAGQYVQFTAGLMLRTSANDRFTVRGEIYRGYAAAGGISGALGAPINNEKATTGGFMQRFEGGSVFATTSGTFAVTALSKALTAAGTSSTVGPPTGPQVGSNGSYSQDFGATTLTTSKSGNYAVAGVIGRQYRSLGAANSYLGAAVGPEKKVAGGVMQQFQGGRIYCSTSTTVDVPASIVMPLDAAGGVQGRLGMPTGAFQTTERGKSQSFQGGEVWVNADRSASGAIVGAILNTARAAGGFAALGAPTSVEREEASGWIQPFESGVVTVARTGFATAVTGAVWKNYRDNGKVDAYGFATGPLATVATGWKAQPFEKVTVYVGSSATYVTRGYIRTVHLQQGGAGGVLGIPVKNEYATAGGFRQDFTGGSILVSAKGGFVTRGAIRAEWLRRGGEKGSLGWPIENERSGDGQWSQRFEKGTLVLSADGSFRVQ</sequence>
<gene>
    <name evidence="2" type="ORF">RWH43_01515</name>
</gene>
<name>A0ABU3RR96_9MICO</name>
<feature type="chain" id="PRO_5045921969" description="LGFP repeat-containing protein" evidence="1">
    <location>
        <begin position="38"/>
        <end position="907"/>
    </location>
</feature>
<feature type="signal peptide" evidence="1">
    <location>
        <begin position="1"/>
        <end position="37"/>
    </location>
</feature>
<protein>
    <recommendedName>
        <fullName evidence="4">LGFP repeat-containing protein</fullName>
    </recommendedName>
</protein>
<evidence type="ECO:0000313" key="3">
    <source>
        <dbReference type="Proteomes" id="UP001256673"/>
    </source>
</evidence>
<dbReference type="EMBL" id="JAWDIU010000001">
    <property type="protein sequence ID" value="MDU0325423.1"/>
    <property type="molecule type" value="Genomic_DNA"/>
</dbReference>
<keyword evidence="3" id="KW-1185">Reference proteome</keyword>
<proteinExistence type="predicted"/>
<keyword evidence="1" id="KW-0732">Signal</keyword>
<dbReference type="RefSeq" id="WP_316000481.1">
    <property type="nucleotide sequence ID" value="NZ_JAWDIU010000001.1"/>
</dbReference>
<comment type="caution">
    <text evidence="2">The sequence shown here is derived from an EMBL/GenBank/DDBJ whole genome shotgun (WGS) entry which is preliminary data.</text>
</comment>
<organism evidence="2 3">
    <name type="scientific">Microbacterium algihabitans</name>
    <dbReference type="NCBI Taxonomy" id="3075992"/>
    <lineage>
        <taxon>Bacteria</taxon>
        <taxon>Bacillati</taxon>
        <taxon>Actinomycetota</taxon>
        <taxon>Actinomycetes</taxon>
        <taxon>Micrococcales</taxon>
        <taxon>Microbacteriaceae</taxon>
        <taxon>Microbacterium</taxon>
    </lineage>
</organism>
<dbReference type="Proteomes" id="UP001256673">
    <property type="component" value="Unassembled WGS sequence"/>
</dbReference>
<reference evidence="2 3" key="1">
    <citation type="submission" date="2023-09" db="EMBL/GenBank/DDBJ databases">
        <title>Microbacterium fusihabitans sp. nov., Microbacterium phycihabitans sp. nov., and Microbacterium cervinum sp. nov., isolated from dried seaweeds of beach.</title>
        <authorList>
            <person name="Lee S.D."/>
        </authorList>
    </citation>
    <scope>NUCLEOTIDE SEQUENCE [LARGE SCALE GENOMIC DNA]</scope>
    <source>
        <strain evidence="2 3">KSW2-21</strain>
    </source>
</reference>
<dbReference type="Pfam" id="PF08310">
    <property type="entry name" value="LGFP"/>
    <property type="match status" value="4"/>
</dbReference>
<evidence type="ECO:0000256" key="1">
    <source>
        <dbReference type="SAM" id="SignalP"/>
    </source>
</evidence>
<dbReference type="InterPro" id="IPR013207">
    <property type="entry name" value="LGFP"/>
</dbReference>
<accession>A0ABU3RR96</accession>
<evidence type="ECO:0008006" key="4">
    <source>
        <dbReference type="Google" id="ProtNLM"/>
    </source>
</evidence>